<keyword evidence="13" id="KW-1185">Reference proteome</keyword>
<name>A0A842I4M3_9RHOB</name>
<dbReference type="SUPFAM" id="SSF111369">
    <property type="entry name" value="HlyD-like secretion proteins"/>
    <property type="match status" value="1"/>
</dbReference>
<evidence type="ECO:0000256" key="7">
    <source>
        <dbReference type="ARBA" id="ARBA00022989"/>
    </source>
</evidence>
<evidence type="ECO:0000313" key="13">
    <source>
        <dbReference type="Proteomes" id="UP000555411"/>
    </source>
</evidence>
<comment type="similarity">
    <text evidence="2 9">Belongs to the membrane fusion protein (MFP) (TC 8.A.1) family.</text>
</comment>
<protein>
    <recommendedName>
        <fullName evidence="9">Membrane fusion protein (MFP) family protein</fullName>
    </recommendedName>
</protein>
<dbReference type="EMBL" id="JACLQD010000001">
    <property type="protein sequence ID" value="MBC2834455.1"/>
    <property type="molecule type" value="Genomic_DNA"/>
</dbReference>
<evidence type="ECO:0000313" key="12">
    <source>
        <dbReference type="EMBL" id="MBC2834455.1"/>
    </source>
</evidence>
<evidence type="ECO:0000256" key="9">
    <source>
        <dbReference type="RuleBase" id="RU365093"/>
    </source>
</evidence>
<evidence type="ECO:0000256" key="1">
    <source>
        <dbReference type="ARBA" id="ARBA00004377"/>
    </source>
</evidence>
<feature type="domain" description="AprE-like beta-barrel" evidence="11">
    <location>
        <begin position="327"/>
        <end position="416"/>
    </location>
</feature>
<gene>
    <name evidence="12" type="ORF">H7F16_02990</name>
</gene>
<dbReference type="Proteomes" id="UP000555411">
    <property type="component" value="Unassembled WGS sequence"/>
</dbReference>
<dbReference type="InterPro" id="IPR050739">
    <property type="entry name" value="MFP"/>
</dbReference>
<comment type="caution">
    <text evidence="12">The sequence shown here is derived from an EMBL/GenBank/DDBJ whole genome shotgun (WGS) entry which is preliminary data.</text>
</comment>
<dbReference type="Pfam" id="PF25994">
    <property type="entry name" value="HH_AprE"/>
    <property type="match status" value="1"/>
</dbReference>
<sequence length="439" mass="47954">MNPNSLPPVPPTWSPRGPILLGAGALAVLLGGFGLWSVTTTISGAIVANGQIQVEQNRQVVQHPDGGVVEAISVTEGQAVKAGDLLLTLDGAMLKSEYSIVEGQLFELMARRARLEAERDDAAAPVMPAELVETAKARADVAELVDGQVKLFDARRDTVARSTEQLQRRSDQTREQINGIDAQVTAMATQLDLVRKELADQKALLEKGLTQASRVSELQRQEADMMGRAGELTAARAEAEQRVTEVDLEVLRLAAQRREDASTQLRDIGSQELELVERRRALSGQIERLAVRAPVSGIVLGLAVTTPRAVVRPADPLLYIIPQDRPLVIEAQIPPIHIDEVRVGQEVRLVFPAFSSRTTPELFGVVSVVSADAFNDQKTGATFYRAEIVLEAEDMVKLGDKELLPGMPVEAFIKTGDRTPMAYLLKPFTDYFQRAFRET</sequence>
<dbReference type="GO" id="GO:0005886">
    <property type="term" value="C:plasma membrane"/>
    <property type="evidence" value="ECO:0007669"/>
    <property type="project" value="UniProtKB-SubCell"/>
</dbReference>
<comment type="subcellular location">
    <subcellularLocation>
        <location evidence="1 9">Cell inner membrane</location>
        <topology evidence="1 9">Single-pass membrane protein</topology>
    </subcellularLocation>
</comment>
<dbReference type="GO" id="GO:0015031">
    <property type="term" value="P:protein transport"/>
    <property type="evidence" value="ECO:0007669"/>
    <property type="project" value="InterPro"/>
</dbReference>
<proteinExistence type="inferred from homology"/>
<organism evidence="12 13">
    <name type="scientific">Paragemmobacter straminiformis</name>
    <dbReference type="NCBI Taxonomy" id="2045119"/>
    <lineage>
        <taxon>Bacteria</taxon>
        <taxon>Pseudomonadati</taxon>
        <taxon>Pseudomonadota</taxon>
        <taxon>Alphaproteobacteria</taxon>
        <taxon>Rhodobacterales</taxon>
        <taxon>Paracoccaceae</taxon>
        <taxon>Paragemmobacter</taxon>
    </lineage>
</organism>
<dbReference type="PANTHER" id="PTHR30386:SF17">
    <property type="entry name" value="ALKALINE PROTEASE SECRETION PROTEIN APRE"/>
    <property type="match status" value="1"/>
</dbReference>
<keyword evidence="8" id="KW-0472">Membrane</keyword>
<accession>A0A842I4M3</accession>
<evidence type="ECO:0000259" key="11">
    <source>
        <dbReference type="Pfam" id="PF26002"/>
    </source>
</evidence>
<dbReference type="Gene3D" id="2.40.50.100">
    <property type="match status" value="1"/>
</dbReference>
<dbReference type="InterPro" id="IPR010129">
    <property type="entry name" value="T1SS_HlyD"/>
</dbReference>
<keyword evidence="7" id="KW-1133">Transmembrane helix</keyword>
<dbReference type="InterPro" id="IPR058781">
    <property type="entry name" value="HH_AprE-like"/>
</dbReference>
<keyword evidence="6" id="KW-0812">Transmembrane</keyword>
<evidence type="ECO:0000256" key="8">
    <source>
        <dbReference type="ARBA" id="ARBA00023136"/>
    </source>
</evidence>
<dbReference type="InterPro" id="IPR058982">
    <property type="entry name" value="Beta-barrel_AprE"/>
</dbReference>
<dbReference type="AlphaFoldDB" id="A0A842I4M3"/>
<feature type="domain" description="AprE-like long alpha-helical hairpin" evidence="10">
    <location>
        <begin position="95"/>
        <end position="283"/>
    </location>
</feature>
<reference evidence="12 13" key="1">
    <citation type="journal article" date="2017" name="Int. J. Syst. Evol. Microbiol.">
        <title>Gemmobacter straminiformis sp. nov., isolated from an artificial fountain.</title>
        <authorList>
            <person name="Kang J.Y."/>
            <person name="Kim M.J."/>
            <person name="Chun J."/>
            <person name="Son K.P."/>
            <person name="Jahng K.Y."/>
        </authorList>
    </citation>
    <scope>NUCLEOTIDE SEQUENCE [LARGE SCALE GENOMIC DNA]</scope>
    <source>
        <strain evidence="12 13">CAM-8</strain>
    </source>
</reference>
<evidence type="ECO:0000256" key="3">
    <source>
        <dbReference type="ARBA" id="ARBA00022448"/>
    </source>
</evidence>
<keyword evidence="4 9" id="KW-1003">Cell membrane</keyword>
<evidence type="ECO:0000256" key="2">
    <source>
        <dbReference type="ARBA" id="ARBA00009477"/>
    </source>
</evidence>
<dbReference type="PRINTS" id="PR01490">
    <property type="entry name" value="RTXTOXIND"/>
</dbReference>
<keyword evidence="3 9" id="KW-0813">Transport</keyword>
<evidence type="ECO:0000256" key="5">
    <source>
        <dbReference type="ARBA" id="ARBA00022519"/>
    </source>
</evidence>
<dbReference type="NCBIfam" id="TIGR01843">
    <property type="entry name" value="type_I_hlyD"/>
    <property type="match status" value="1"/>
</dbReference>
<dbReference type="Pfam" id="PF26002">
    <property type="entry name" value="Beta-barrel_AprE"/>
    <property type="match status" value="1"/>
</dbReference>
<keyword evidence="5 9" id="KW-0997">Cell inner membrane</keyword>
<evidence type="ECO:0000256" key="6">
    <source>
        <dbReference type="ARBA" id="ARBA00022692"/>
    </source>
</evidence>
<evidence type="ECO:0000259" key="10">
    <source>
        <dbReference type="Pfam" id="PF25994"/>
    </source>
</evidence>
<dbReference type="Gene3D" id="2.40.30.170">
    <property type="match status" value="1"/>
</dbReference>
<dbReference type="PANTHER" id="PTHR30386">
    <property type="entry name" value="MEMBRANE FUSION SUBUNIT OF EMRAB-TOLC MULTIDRUG EFFLUX PUMP"/>
    <property type="match status" value="1"/>
</dbReference>
<evidence type="ECO:0000256" key="4">
    <source>
        <dbReference type="ARBA" id="ARBA00022475"/>
    </source>
</evidence>